<evidence type="ECO:0000313" key="2">
    <source>
        <dbReference type="EMBL" id="PHU35789.1"/>
    </source>
</evidence>
<sequence length="282" mass="33459">MNMSFQDYVAHYFEPSDFTIFLLIAFGLLVAIYAVFYTYSKGKYKNPQRAKEEFFFLSERFYELIFSGGSIIGFMAVYFYLDFFNHSGAFFEFWDKYSDYLLLVFMIISIVFNSFLDHVLIRLKRIHRDEMASIRLIGMLYMILIFGYIKFIYEDNNYDMFIAYFLTLMIGRFVYFDASFKDFLNCIKLAAANIPIMIMGLAYLGIMCFYGYSTGYLLKHNGVITNIFFVHLFIIVAIFFLHFIPEILFKNKKKGKGGNKKHRDEYLEDDDEEEIDLEILDL</sequence>
<proteinExistence type="predicted"/>
<gene>
    <name evidence="2" type="ORF">CSX01_04060</name>
</gene>
<dbReference type="SUPFAM" id="SSF103473">
    <property type="entry name" value="MFS general substrate transporter"/>
    <property type="match status" value="1"/>
</dbReference>
<dbReference type="EMBL" id="PDYF01000008">
    <property type="protein sequence ID" value="PHU35789.1"/>
    <property type="molecule type" value="Genomic_DNA"/>
</dbReference>
<name>A0A2G3DXQ2_9FIRM</name>
<feature type="transmembrane region" description="Helical" evidence="1">
    <location>
        <begin position="161"/>
        <end position="178"/>
    </location>
</feature>
<feature type="transmembrane region" description="Helical" evidence="1">
    <location>
        <begin position="190"/>
        <end position="212"/>
    </location>
</feature>
<feature type="transmembrane region" description="Helical" evidence="1">
    <location>
        <begin position="20"/>
        <end position="40"/>
    </location>
</feature>
<comment type="caution">
    <text evidence="2">The sequence shown here is derived from an EMBL/GenBank/DDBJ whole genome shotgun (WGS) entry which is preliminary data.</text>
</comment>
<dbReference type="Proteomes" id="UP000225889">
    <property type="component" value="Unassembled WGS sequence"/>
</dbReference>
<evidence type="ECO:0000313" key="3">
    <source>
        <dbReference type="Proteomes" id="UP000225889"/>
    </source>
</evidence>
<feature type="transmembrane region" description="Helical" evidence="1">
    <location>
        <begin position="224"/>
        <end position="244"/>
    </location>
</feature>
<reference evidence="2 3" key="2">
    <citation type="submission" date="2017-10" db="EMBL/GenBank/DDBJ databases">
        <authorList>
            <person name="Banno H."/>
            <person name="Chua N.-H."/>
        </authorList>
    </citation>
    <scope>NUCLEOTIDE SEQUENCE [LARGE SCALE GENOMIC DNA]</scope>
    <source>
        <strain evidence="2 3">JK626</strain>
    </source>
</reference>
<protein>
    <submittedName>
        <fullName evidence="2">Uncharacterized protein</fullName>
    </submittedName>
</protein>
<accession>A0A2G3DXQ2</accession>
<dbReference type="InterPro" id="IPR036259">
    <property type="entry name" value="MFS_trans_sf"/>
</dbReference>
<feature type="transmembrane region" description="Helical" evidence="1">
    <location>
        <begin position="132"/>
        <end position="149"/>
    </location>
</feature>
<keyword evidence="1" id="KW-0812">Transmembrane</keyword>
<feature type="transmembrane region" description="Helical" evidence="1">
    <location>
        <begin position="100"/>
        <end position="120"/>
    </location>
</feature>
<dbReference type="AlphaFoldDB" id="A0A2G3DXQ2"/>
<keyword evidence="1" id="KW-1133">Transmembrane helix</keyword>
<feature type="transmembrane region" description="Helical" evidence="1">
    <location>
        <begin position="61"/>
        <end position="80"/>
    </location>
</feature>
<reference evidence="2 3" key="1">
    <citation type="submission" date="2017-10" db="EMBL/GenBank/DDBJ databases">
        <title>Resolving the taxonomy of Roseburia spp., Eubacterium rectale and Agathobacter spp. through phylogenomic analysis.</title>
        <authorList>
            <person name="Sheridan P.O."/>
            <person name="Walker A.W."/>
            <person name="Duncan S.H."/>
            <person name="Scott K.P."/>
            <person name="Toole P.W.O."/>
            <person name="Luis P."/>
            <person name="Flint H.J."/>
        </authorList>
    </citation>
    <scope>NUCLEOTIDE SEQUENCE [LARGE SCALE GENOMIC DNA]</scope>
    <source>
        <strain evidence="2 3">JK626</strain>
    </source>
</reference>
<evidence type="ECO:0000256" key="1">
    <source>
        <dbReference type="SAM" id="Phobius"/>
    </source>
</evidence>
<keyword evidence="1" id="KW-0472">Membrane</keyword>
<organism evidence="2 3">
    <name type="scientific">Pseudobutyrivibrio ruminis</name>
    <dbReference type="NCBI Taxonomy" id="46206"/>
    <lineage>
        <taxon>Bacteria</taxon>
        <taxon>Bacillati</taxon>
        <taxon>Bacillota</taxon>
        <taxon>Clostridia</taxon>
        <taxon>Lachnospirales</taxon>
        <taxon>Lachnospiraceae</taxon>
        <taxon>Pseudobutyrivibrio</taxon>
    </lineage>
</organism>